<evidence type="ECO:0000256" key="1">
    <source>
        <dbReference type="ARBA" id="ARBA00012513"/>
    </source>
</evidence>
<dbReference type="Pfam" id="PF00069">
    <property type="entry name" value="Pkinase"/>
    <property type="match status" value="2"/>
</dbReference>
<keyword evidence="6 9" id="KW-0067">ATP-binding</keyword>
<dbReference type="Proteomes" id="UP000681722">
    <property type="component" value="Unassembled WGS sequence"/>
</dbReference>
<feature type="compositionally biased region" description="Low complexity" evidence="11">
    <location>
        <begin position="770"/>
        <end position="780"/>
    </location>
</feature>
<feature type="region of interest" description="Disordered" evidence="11">
    <location>
        <begin position="362"/>
        <end position="387"/>
    </location>
</feature>
<dbReference type="SUPFAM" id="SSF56112">
    <property type="entry name" value="Protein kinase-like (PK-like)"/>
    <property type="match status" value="1"/>
</dbReference>
<accession>A0A814CIS5</accession>
<evidence type="ECO:0000256" key="10">
    <source>
        <dbReference type="SAM" id="Coils"/>
    </source>
</evidence>
<dbReference type="GO" id="GO:0000245">
    <property type="term" value="P:spliceosomal complex assembly"/>
    <property type="evidence" value="ECO:0007669"/>
    <property type="project" value="TreeGrafter"/>
</dbReference>
<evidence type="ECO:0000256" key="3">
    <source>
        <dbReference type="ARBA" id="ARBA00022679"/>
    </source>
</evidence>
<keyword evidence="5" id="KW-0418">Kinase</keyword>
<dbReference type="InterPro" id="IPR051334">
    <property type="entry name" value="SRPK"/>
</dbReference>
<reference evidence="13" key="1">
    <citation type="submission" date="2021-02" db="EMBL/GenBank/DDBJ databases">
        <authorList>
            <person name="Nowell W R."/>
        </authorList>
    </citation>
    <scope>NUCLEOTIDE SEQUENCE</scope>
</reference>
<feature type="compositionally biased region" description="Acidic residues" evidence="11">
    <location>
        <begin position="716"/>
        <end position="727"/>
    </location>
</feature>
<dbReference type="PANTHER" id="PTHR47634:SF9">
    <property type="entry name" value="PROTEIN KINASE DOMAIN-CONTAINING PROTEIN-RELATED"/>
    <property type="match status" value="1"/>
</dbReference>
<keyword evidence="2" id="KW-0723">Serine/threonine-protein kinase</keyword>
<feature type="compositionally biased region" description="Acidic residues" evidence="11">
    <location>
        <begin position="1048"/>
        <end position="1072"/>
    </location>
</feature>
<evidence type="ECO:0000256" key="5">
    <source>
        <dbReference type="ARBA" id="ARBA00022777"/>
    </source>
</evidence>
<evidence type="ECO:0000259" key="12">
    <source>
        <dbReference type="PROSITE" id="PS50011"/>
    </source>
</evidence>
<evidence type="ECO:0000256" key="6">
    <source>
        <dbReference type="ARBA" id="ARBA00022840"/>
    </source>
</evidence>
<dbReference type="InterPro" id="IPR017441">
    <property type="entry name" value="Protein_kinase_ATP_BS"/>
</dbReference>
<evidence type="ECO:0000256" key="8">
    <source>
        <dbReference type="ARBA" id="ARBA00048679"/>
    </source>
</evidence>
<feature type="compositionally biased region" description="Polar residues" evidence="11">
    <location>
        <begin position="734"/>
        <end position="744"/>
    </location>
</feature>
<dbReference type="OrthoDB" id="2649at2759"/>
<comment type="catalytic activity">
    <reaction evidence="7">
        <text>L-threonyl-[protein] + ATP = O-phospho-L-threonyl-[protein] + ADP + H(+)</text>
        <dbReference type="Rhea" id="RHEA:46608"/>
        <dbReference type="Rhea" id="RHEA-COMP:11060"/>
        <dbReference type="Rhea" id="RHEA-COMP:11605"/>
        <dbReference type="ChEBI" id="CHEBI:15378"/>
        <dbReference type="ChEBI" id="CHEBI:30013"/>
        <dbReference type="ChEBI" id="CHEBI:30616"/>
        <dbReference type="ChEBI" id="CHEBI:61977"/>
        <dbReference type="ChEBI" id="CHEBI:456216"/>
        <dbReference type="EC" id="2.7.11.1"/>
    </reaction>
</comment>
<evidence type="ECO:0000313" key="15">
    <source>
        <dbReference type="Proteomes" id="UP000663829"/>
    </source>
</evidence>
<evidence type="ECO:0000256" key="4">
    <source>
        <dbReference type="ARBA" id="ARBA00022741"/>
    </source>
</evidence>
<dbReference type="GO" id="GO:0005524">
    <property type="term" value="F:ATP binding"/>
    <property type="evidence" value="ECO:0007669"/>
    <property type="project" value="UniProtKB-UniRule"/>
</dbReference>
<dbReference type="GO" id="GO:0004674">
    <property type="term" value="F:protein serine/threonine kinase activity"/>
    <property type="evidence" value="ECO:0007669"/>
    <property type="project" value="UniProtKB-KW"/>
</dbReference>
<evidence type="ECO:0000256" key="11">
    <source>
        <dbReference type="SAM" id="MobiDB-lite"/>
    </source>
</evidence>
<dbReference type="FunFam" id="1.10.510.10:FF:001037">
    <property type="entry name" value="SRSF protein kinase 2"/>
    <property type="match status" value="1"/>
</dbReference>
<dbReference type="GO" id="GO:0005737">
    <property type="term" value="C:cytoplasm"/>
    <property type="evidence" value="ECO:0007669"/>
    <property type="project" value="TreeGrafter"/>
</dbReference>
<dbReference type="Gene3D" id="1.10.510.10">
    <property type="entry name" value="Transferase(Phosphotransferase) domain 1"/>
    <property type="match status" value="2"/>
</dbReference>
<dbReference type="GO" id="GO:0005634">
    <property type="term" value="C:nucleus"/>
    <property type="evidence" value="ECO:0007669"/>
    <property type="project" value="TreeGrafter"/>
</dbReference>
<dbReference type="InterPro" id="IPR011009">
    <property type="entry name" value="Kinase-like_dom_sf"/>
</dbReference>
<dbReference type="EC" id="2.7.11.1" evidence="1"/>
<feature type="compositionally biased region" description="Polar residues" evidence="11">
    <location>
        <begin position="673"/>
        <end position="687"/>
    </location>
</feature>
<organism evidence="13 15">
    <name type="scientific">Didymodactylos carnosus</name>
    <dbReference type="NCBI Taxonomy" id="1234261"/>
    <lineage>
        <taxon>Eukaryota</taxon>
        <taxon>Metazoa</taxon>
        <taxon>Spiralia</taxon>
        <taxon>Gnathifera</taxon>
        <taxon>Rotifera</taxon>
        <taxon>Eurotatoria</taxon>
        <taxon>Bdelloidea</taxon>
        <taxon>Philodinida</taxon>
        <taxon>Philodinidae</taxon>
        <taxon>Didymodactylos</taxon>
    </lineage>
</organism>
<keyword evidence="3" id="KW-0808">Transferase</keyword>
<evidence type="ECO:0000256" key="7">
    <source>
        <dbReference type="ARBA" id="ARBA00047899"/>
    </source>
</evidence>
<name>A0A814CIS5_9BILA</name>
<feature type="compositionally biased region" description="Polar residues" evidence="11">
    <location>
        <begin position="290"/>
        <end position="330"/>
    </location>
</feature>
<dbReference type="AlphaFoldDB" id="A0A814CIS5"/>
<dbReference type="FunFam" id="3.30.200.20:FF:000163">
    <property type="entry name" value="SRSF protein kinase 2 isoform X1"/>
    <property type="match status" value="1"/>
</dbReference>
<keyword evidence="10" id="KW-0175">Coiled coil</keyword>
<dbReference type="FunFam" id="1.10.510.10:FF:000275">
    <property type="entry name" value="SRSF protein kinase 2 isoform X3"/>
    <property type="match status" value="1"/>
</dbReference>
<comment type="caution">
    <text evidence="13">The sequence shown here is derived from an EMBL/GenBank/DDBJ whole genome shotgun (WGS) entry which is preliminary data.</text>
</comment>
<dbReference type="SMART" id="SM00220">
    <property type="entry name" value="S_TKc"/>
    <property type="match status" value="1"/>
</dbReference>
<feature type="region of interest" description="Disordered" evidence="11">
    <location>
        <begin position="673"/>
        <end position="804"/>
    </location>
</feature>
<keyword evidence="15" id="KW-1185">Reference proteome</keyword>
<feature type="region of interest" description="Disordered" evidence="11">
    <location>
        <begin position="22"/>
        <end position="66"/>
    </location>
</feature>
<feature type="domain" description="Protein kinase" evidence="12">
    <location>
        <begin position="407"/>
        <end position="978"/>
    </location>
</feature>
<dbReference type="PANTHER" id="PTHR47634">
    <property type="entry name" value="PROTEIN KINASE DOMAIN-CONTAINING PROTEIN-RELATED"/>
    <property type="match status" value="1"/>
</dbReference>
<comment type="catalytic activity">
    <reaction evidence="8">
        <text>L-seryl-[protein] + ATP = O-phospho-L-seryl-[protein] + ADP + H(+)</text>
        <dbReference type="Rhea" id="RHEA:17989"/>
        <dbReference type="Rhea" id="RHEA-COMP:9863"/>
        <dbReference type="Rhea" id="RHEA-COMP:11604"/>
        <dbReference type="ChEBI" id="CHEBI:15378"/>
        <dbReference type="ChEBI" id="CHEBI:29999"/>
        <dbReference type="ChEBI" id="CHEBI:30616"/>
        <dbReference type="ChEBI" id="CHEBI:83421"/>
        <dbReference type="ChEBI" id="CHEBI:456216"/>
        <dbReference type="EC" id="2.7.11.1"/>
    </reaction>
</comment>
<dbReference type="GO" id="GO:0050684">
    <property type="term" value="P:regulation of mRNA processing"/>
    <property type="evidence" value="ECO:0007669"/>
    <property type="project" value="TreeGrafter"/>
</dbReference>
<gene>
    <name evidence="13" type="ORF">GPM918_LOCUS10862</name>
    <name evidence="14" type="ORF">SRO942_LOCUS10863</name>
</gene>
<dbReference type="EMBL" id="CAJNOQ010002185">
    <property type="protein sequence ID" value="CAF0943908.1"/>
    <property type="molecule type" value="Genomic_DNA"/>
</dbReference>
<feature type="region of interest" description="Disordered" evidence="11">
    <location>
        <begin position="1036"/>
        <end position="1072"/>
    </location>
</feature>
<feature type="binding site" evidence="9">
    <location>
        <position position="436"/>
    </location>
    <ligand>
        <name>ATP</name>
        <dbReference type="ChEBI" id="CHEBI:30616"/>
    </ligand>
</feature>
<feature type="compositionally biased region" description="Basic residues" evidence="11">
    <location>
        <begin position="41"/>
        <end position="59"/>
    </location>
</feature>
<evidence type="ECO:0000256" key="2">
    <source>
        <dbReference type="ARBA" id="ARBA00022527"/>
    </source>
</evidence>
<feature type="region of interest" description="Disordered" evidence="11">
    <location>
        <begin position="287"/>
        <end position="330"/>
    </location>
</feature>
<dbReference type="Proteomes" id="UP000663829">
    <property type="component" value="Unassembled WGS sequence"/>
</dbReference>
<dbReference type="EMBL" id="CAJOBC010002185">
    <property type="protein sequence ID" value="CAF3720175.1"/>
    <property type="molecule type" value="Genomic_DNA"/>
</dbReference>
<dbReference type="InterPro" id="IPR008271">
    <property type="entry name" value="Ser/Thr_kinase_AS"/>
</dbReference>
<evidence type="ECO:0000256" key="9">
    <source>
        <dbReference type="PROSITE-ProRule" id="PRU10141"/>
    </source>
</evidence>
<dbReference type="PROSITE" id="PS00107">
    <property type="entry name" value="PROTEIN_KINASE_ATP"/>
    <property type="match status" value="1"/>
</dbReference>
<dbReference type="Gene3D" id="3.30.200.20">
    <property type="entry name" value="Phosphorylase Kinase, domain 1"/>
    <property type="match status" value="1"/>
</dbReference>
<dbReference type="PROSITE" id="PS50011">
    <property type="entry name" value="PROTEIN_KINASE_DOM"/>
    <property type="match status" value="1"/>
</dbReference>
<feature type="compositionally biased region" description="Low complexity" evidence="11">
    <location>
        <begin position="745"/>
        <end position="759"/>
    </location>
</feature>
<evidence type="ECO:0000313" key="13">
    <source>
        <dbReference type="EMBL" id="CAF0943908.1"/>
    </source>
</evidence>
<feature type="coiled-coil region" evidence="10">
    <location>
        <begin position="595"/>
        <end position="630"/>
    </location>
</feature>
<proteinExistence type="predicted"/>
<dbReference type="InterPro" id="IPR000719">
    <property type="entry name" value="Prot_kinase_dom"/>
</dbReference>
<evidence type="ECO:0000313" key="14">
    <source>
        <dbReference type="EMBL" id="CAF3720175.1"/>
    </source>
</evidence>
<protein>
    <recommendedName>
        <fullName evidence="1">non-specific serine/threonine protein kinase</fullName>
        <ecNumber evidence="1">2.7.11.1</ecNumber>
    </recommendedName>
</protein>
<feature type="compositionally biased region" description="Polar residues" evidence="11">
    <location>
        <begin position="27"/>
        <end position="36"/>
    </location>
</feature>
<dbReference type="PROSITE" id="PS00108">
    <property type="entry name" value="PROTEIN_KINASE_ST"/>
    <property type="match status" value="1"/>
</dbReference>
<keyword evidence="4 9" id="KW-0547">Nucleotide-binding</keyword>
<sequence length="1072" mass="121477">MIRFESSSPFYHSSIDGLLGSIFPHPSSRNDSLRSNQQQHQQHHHQQHQQHHHQQKQQQHRLSYPSSFKNQQKMPILSDISNPISINNTNNNNIQTLQSNNRHYSSSNYSLPKTSKLPVSNVYRSPSTTFSSSPTVLRSTNIRWDSEINVNLKSLPLISQKANFHIQKIHPINNTNNINNLNRSESLKYLSINTTPTPTPTTPLTTTTTNNNNALVYSDFYVLLPPVNQRFKLDAKQFCGLAPIREIEKDNIQKQLPTVKLSQINTSYFTNNNRAKIKTTHIEIVDIQRPATNTPPTSTVVSDKTHSPSSTTLQNTNNTASSLPQSDSSPTINSVLSTDFSSLNTNAIHSDLLPIESNIKEQVSDNEDEDDAHDIRGSDDDEQEDPKDYCKGGYHPITIGCIFNQRYHVIRKLGWGHFSTVWLCWDRKSVRFVAMKVVKSARHYTETALDEIKLLSHVRDTDPSDPFRLKCVQLLDDFKVSGINGTHVCMVFEVLGHNLLKLIIRSNYRGIPIANVKTIIKQVLQGLDYLHKKCHIIHTDIKPENVLMCVDEEHVRALAYQAAEWHKPGIKPVGSAVATAHIVNKQDPSKMSKNKKKKLKKKEKIKQKMLELTQQQIQEAEKQKQNLLSSPSQINLNKLVISDDNNTPADSLKTPTTPDANLVVNKTKSSEIISPPVLNSTNINGYNDKSHQQQSKRSQSDETKLEPLATVFNGKEDDDEEDEDETELKDNAATDVTVTNGSERTANNNNSTPTTTTNNKRQSEQSLNEAAARAAAAAIAGDNLNKPEPSDTVSAARPMAERTPNPVTEIVPEDIFQVKIADLGNACWTYQHFTEDIQTRQYRSLEVILGSGYDPSADIWSVACMAFELATGDYLFEPHSGEDYSRDEDHIAHIIELLGAIPIEIAHSGRYSREFFNKRGLLRNIRHLKPWDLFRVLTEKYKWPPYDAIEFTHFLEPMLSYDVRIRATAAECLQNPWITGEPLFPPDDGLTYPENEQLLHNSAINNLFEYRASNLMNSHNDRYSPPLEQHQVPGQQHMYMNYERDNEAESSEMSTEDESDNETDEDDYEDQS</sequence>